<proteinExistence type="predicted"/>
<gene>
    <name evidence="1" type="ORF">GUJ93_ZPchr0010g10411</name>
</gene>
<reference evidence="1" key="2">
    <citation type="submission" date="2021-02" db="EMBL/GenBank/DDBJ databases">
        <authorList>
            <person name="Kimball J.A."/>
            <person name="Haas M.W."/>
            <person name="Macchietto M."/>
            <person name="Kono T."/>
            <person name="Duquette J."/>
            <person name="Shao M."/>
        </authorList>
    </citation>
    <scope>NUCLEOTIDE SEQUENCE</scope>
    <source>
        <tissue evidence="1">Fresh leaf tissue</tissue>
    </source>
</reference>
<accession>A0A8J5WEF9</accession>
<dbReference type="AlphaFoldDB" id="A0A8J5WEF9"/>
<reference evidence="1" key="1">
    <citation type="journal article" date="2021" name="bioRxiv">
        <title>Whole Genome Assembly and Annotation of Northern Wild Rice, Zizania palustris L., Supports a Whole Genome Duplication in the Zizania Genus.</title>
        <authorList>
            <person name="Haas M."/>
            <person name="Kono T."/>
            <person name="Macchietto M."/>
            <person name="Millas R."/>
            <person name="McGilp L."/>
            <person name="Shao M."/>
            <person name="Duquette J."/>
            <person name="Hirsch C.N."/>
            <person name="Kimball J."/>
        </authorList>
    </citation>
    <scope>NUCLEOTIDE SEQUENCE</scope>
    <source>
        <tissue evidence="1">Fresh leaf tissue</tissue>
    </source>
</reference>
<dbReference type="EMBL" id="JAAALK010000082">
    <property type="protein sequence ID" value="KAG8088385.1"/>
    <property type="molecule type" value="Genomic_DNA"/>
</dbReference>
<name>A0A8J5WEF9_ZIZPA</name>
<protein>
    <submittedName>
        <fullName evidence="1">Uncharacterized protein</fullName>
    </submittedName>
</protein>
<sequence length="84" mass="8290">MVSEDVGVGALVLVSALDVGSLGLTPNADVVTSIPGVGFSGPTNTPTIAALVTTPTDAPTSVGLESEDAVAPLGPNDVFHVDEF</sequence>
<comment type="caution">
    <text evidence="1">The sequence shown here is derived from an EMBL/GenBank/DDBJ whole genome shotgun (WGS) entry which is preliminary data.</text>
</comment>
<organism evidence="1 2">
    <name type="scientific">Zizania palustris</name>
    <name type="common">Northern wild rice</name>
    <dbReference type="NCBI Taxonomy" id="103762"/>
    <lineage>
        <taxon>Eukaryota</taxon>
        <taxon>Viridiplantae</taxon>
        <taxon>Streptophyta</taxon>
        <taxon>Embryophyta</taxon>
        <taxon>Tracheophyta</taxon>
        <taxon>Spermatophyta</taxon>
        <taxon>Magnoliopsida</taxon>
        <taxon>Liliopsida</taxon>
        <taxon>Poales</taxon>
        <taxon>Poaceae</taxon>
        <taxon>BOP clade</taxon>
        <taxon>Oryzoideae</taxon>
        <taxon>Oryzeae</taxon>
        <taxon>Zizaniinae</taxon>
        <taxon>Zizania</taxon>
    </lineage>
</organism>
<evidence type="ECO:0000313" key="2">
    <source>
        <dbReference type="Proteomes" id="UP000729402"/>
    </source>
</evidence>
<dbReference type="Proteomes" id="UP000729402">
    <property type="component" value="Unassembled WGS sequence"/>
</dbReference>
<keyword evidence="2" id="KW-1185">Reference proteome</keyword>
<evidence type="ECO:0000313" key="1">
    <source>
        <dbReference type="EMBL" id="KAG8088385.1"/>
    </source>
</evidence>